<dbReference type="EMBL" id="CM056744">
    <property type="protein sequence ID" value="KAJ8665238.1"/>
    <property type="molecule type" value="Genomic_DNA"/>
</dbReference>
<dbReference type="Proteomes" id="UP001239111">
    <property type="component" value="Chromosome 4"/>
</dbReference>
<evidence type="ECO:0000313" key="2">
    <source>
        <dbReference type="Proteomes" id="UP001239111"/>
    </source>
</evidence>
<reference evidence="1" key="1">
    <citation type="submission" date="2023-04" db="EMBL/GenBank/DDBJ databases">
        <title>A chromosome-level genome assembly of the parasitoid wasp Eretmocerus hayati.</title>
        <authorList>
            <person name="Zhong Y."/>
            <person name="Liu S."/>
            <person name="Liu Y."/>
        </authorList>
    </citation>
    <scope>NUCLEOTIDE SEQUENCE</scope>
    <source>
        <strain evidence="1">ZJU_SS_LIU_2023</strain>
    </source>
</reference>
<comment type="caution">
    <text evidence="1">The sequence shown here is derived from an EMBL/GenBank/DDBJ whole genome shotgun (WGS) entry which is preliminary data.</text>
</comment>
<protein>
    <submittedName>
        <fullName evidence="1">Uncharacterized protein</fullName>
    </submittedName>
</protein>
<sequence>NYPGFNTAEYKNSSIKFSSDVPGIAIFNNTVERSGFQKHIRSKRHTRLVELEVEGKKTSLKLTPLEHNVILDNLQVWVVAGNRIRPPYYHFYKPHDEQTRIEGSYFKDFKNMAIMLAYYKYDERPSIYYDGVFGESSTTNVARSVQEKWWDGSREINDHNVNERVENVDDFMTSTNYIEDYDLLDEPLKIIYPKLLVVVESNYFKLFNKDVAEIVKYLSIFWNAVNLRFTRLSNPRVKVVVTGIIIEQDEYVLRYIYESRKQADLSKLDTQRLLDNAGNYFSSEDFARDSRDFKNFDATVTMSKLETGSVGGRAFMAGICSKKNNAAYINDDGNFDGIQIAVHELGHLLSLPHDGEKDAHYCKPTSYRKNVGTIMAPIRRSAERYIWSKCSKKILEKFSWRRVAECMRYPSRRDKTKN</sequence>
<accession>A0ACC2N3E7</accession>
<feature type="non-terminal residue" evidence="1">
    <location>
        <position position="1"/>
    </location>
</feature>
<keyword evidence="2" id="KW-1185">Reference proteome</keyword>
<evidence type="ECO:0000313" key="1">
    <source>
        <dbReference type="EMBL" id="KAJ8665238.1"/>
    </source>
</evidence>
<organism evidence="1 2">
    <name type="scientific">Eretmocerus hayati</name>
    <dbReference type="NCBI Taxonomy" id="131215"/>
    <lineage>
        <taxon>Eukaryota</taxon>
        <taxon>Metazoa</taxon>
        <taxon>Ecdysozoa</taxon>
        <taxon>Arthropoda</taxon>
        <taxon>Hexapoda</taxon>
        <taxon>Insecta</taxon>
        <taxon>Pterygota</taxon>
        <taxon>Neoptera</taxon>
        <taxon>Endopterygota</taxon>
        <taxon>Hymenoptera</taxon>
        <taxon>Apocrita</taxon>
        <taxon>Proctotrupomorpha</taxon>
        <taxon>Chalcidoidea</taxon>
        <taxon>Aphelinidae</taxon>
        <taxon>Aphelininae</taxon>
        <taxon>Eretmocerus</taxon>
    </lineage>
</organism>
<name>A0ACC2N3E7_9HYME</name>
<gene>
    <name evidence="1" type="ORF">QAD02_006900</name>
</gene>
<proteinExistence type="predicted"/>